<keyword evidence="4" id="KW-0324">Glycolysis</keyword>
<evidence type="ECO:0000313" key="5">
    <source>
        <dbReference type="EMBL" id="MBV7378506.1"/>
    </source>
</evidence>
<feature type="active site" evidence="4">
    <location>
        <position position="374"/>
    </location>
</feature>
<comment type="caution">
    <text evidence="5">The sequence shown here is derived from an EMBL/GenBank/DDBJ whole genome shotgun (WGS) entry which is preliminary data.</text>
</comment>
<evidence type="ECO:0000256" key="4">
    <source>
        <dbReference type="HAMAP-Rule" id="MF_00473"/>
    </source>
</evidence>
<organism evidence="5 6">
    <name type="scientific">Maritimibacter dapengensis</name>
    <dbReference type="NCBI Taxonomy" id="2836868"/>
    <lineage>
        <taxon>Bacteria</taxon>
        <taxon>Pseudomonadati</taxon>
        <taxon>Pseudomonadota</taxon>
        <taxon>Alphaproteobacteria</taxon>
        <taxon>Rhodobacterales</taxon>
        <taxon>Roseobacteraceae</taxon>
        <taxon>Maritimibacter</taxon>
    </lineage>
</organism>
<keyword evidence="4" id="KW-0312">Gluconeogenesis</keyword>
<dbReference type="InterPro" id="IPR035476">
    <property type="entry name" value="SIS_PGI_1"/>
</dbReference>
<accession>A0ABS6T1S5</accession>
<dbReference type="HAMAP" id="MF_00473">
    <property type="entry name" value="G6P_isomerase"/>
    <property type="match status" value="1"/>
</dbReference>
<evidence type="ECO:0000313" key="6">
    <source>
        <dbReference type="Proteomes" id="UP000756530"/>
    </source>
</evidence>
<comment type="pathway">
    <text evidence="1 4">Carbohydrate degradation; glycolysis; D-glyceraldehyde 3-phosphate and glycerone phosphate from D-glucose: step 2/4.</text>
</comment>
<comment type="function">
    <text evidence="4">Catalyzes the reversible isomerization of glucose-6-phosphate to fructose-6-phosphate.</text>
</comment>
<dbReference type="InterPro" id="IPR001672">
    <property type="entry name" value="G6P_Isomerase"/>
</dbReference>
<dbReference type="EMBL" id="JAHUZE010000001">
    <property type="protein sequence ID" value="MBV7378506.1"/>
    <property type="molecule type" value="Genomic_DNA"/>
</dbReference>
<dbReference type="RefSeq" id="WP_218391636.1">
    <property type="nucleotide sequence ID" value="NZ_JAHUZE010000001.1"/>
</dbReference>
<dbReference type="GO" id="GO:0004347">
    <property type="term" value="F:glucose-6-phosphate isomerase activity"/>
    <property type="evidence" value="ECO:0007669"/>
    <property type="project" value="UniProtKB-EC"/>
</dbReference>
<comment type="pathway">
    <text evidence="4">Carbohydrate biosynthesis; gluconeogenesis.</text>
</comment>
<proteinExistence type="inferred from homology"/>
<reference evidence="5 6" key="1">
    <citation type="submission" date="2021-05" db="EMBL/GenBank/DDBJ databases">
        <title>Culturable bacteria isolated from Daya Bay.</title>
        <authorList>
            <person name="Zheng W."/>
            <person name="Yu S."/>
            <person name="Huang Y."/>
        </authorList>
    </citation>
    <scope>NUCLEOTIDE SEQUENCE [LARGE SCALE GENOMIC DNA]</scope>
    <source>
        <strain evidence="5 6">DP4N28-5</strain>
    </source>
</reference>
<comment type="subcellular location">
    <subcellularLocation>
        <location evidence="4">Cytoplasm</location>
    </subcellularLocation>
</comment>
<protein>
    <recommendedName>
        <fullName evidence="4">Glucose-6-phosphate isomerase</fullName>
        <shortName evidence="4">GPI</shortName>
        <ecNumber evidence="4">5.3.1.9</ecNumber>
    </recommendedName>
    <alternativeName>
        <fullName evidence="4">Phosphoglucose isomerase</fullName>
        <shortName evidence="4">PGI</shortName>
    </alternativeName>
    <alternativeName>
        <fullName evidence="4">Phosphohexose isomerase</fullName>
        <shortName evidence="4">PHI</shortName>
    </alternativeName>
</protein>
<evidence type="ECO:0000256" key="3">
    <source>
        <dbReference type="ARBA" id="ARBA00029321"/>
    </source>
</evidence>
<dbReference type="NCBIfam" id="NF001211">
    <property type="entry name" value="PRK00179.1"/>
    <property type="match status" value="1"/>
</dbReference>
<dbReference type="PANTHER" id="PTHR11469">
    <property type="entry name" value="GLUCOSE-6-PHOSPHATE ISOMERASE"/>
    <property type="match status" value="1"/>
</dbReference>
<feature type="active site" description="Proton donor" evidence="4">
    <location>
        <position position="343"/>
    </location>
</feature>
<dbReference type="Proteomes" id="UP000756530">
    <property type="component" value="Unassembled WGS sequence"/>
</dbReference>
<comment type="catalytic activity">
    <reaction evidence="3 4">
        <text>alpha-D-glucose 6-phosphate = beta-D-fructose 6-phosphate</text>
        <dbReference type="Rhea" id="RHEA:11816"/>
        <dbReference type="ChEBI" id="CHEBI:57634"/>
        <dbReference type="ChEBI" id="CHEBI:58225"/>
        <dbReference type="EC" id="5.3.1.9"/>
    </reaction>
</comment>
<dbReference type="PROSITE" id="PS00174">
    <property type="entry name" value="P_GLUCOSE_ISOMERASE_2"/>
    <property type="match status" value="1"/>
</dbReference>
<dbReference type="CDD" id="cd05015">
    <property type="entry name" value="SIS_PGI_1"/>
    <property type="match status" value="1"/>
</dbReference>
<evidence type="ECO:0000256" key="2">
    <source>
        <dbReference type="ARBA" id="ARBA00006604"/>
    </source>
</evidence>
<gene>
    <name evidence="4 5" type="primary">pgi</name>
    <name evidence="5" type="ORF">KJP28_06175</name>
</gene>
<keyword evidence="6" id="KW-1185">Reference proteome</keyword>
<feature type="active site" evidence="4">
    <location>
        <position position="503"/>
    </location>
</feature>
<comment type="similarity">
    <text evidence="2 4">Belongs to the GPI family.</text>
</comment>
<keyword evidence="4 5" id="KW-0413">Isomerase</keyword>
<dbReference type="PANTHER" id="PTHR11469:SF1">
    <property type="entry name" value="GLUCOSE-6-PHOSPHATE ISOMERASE"/>
    <property type="match status" value="1"/>
</dbReference>
<evidence type="ECO:0000256" key="1">
    <source>
        <dbReference type="ARBA" id="ARBA00004926"/>
    </source>
</evidence>
<dbReference type="PROSITE" id="PS51463">
    <property type="entry name" value="P_GLUCOSE_ISOMERASE_3"/>
    <property type="match status" value="1"/>
</dbReference>
<dbReference type="CDD" id="cd05016">
    <property type="entry name" value="SIS_PGI_2"/>
    <property type="match status" value="1"/>
</dbReference>
<sequence length="537" mass="58526">MTWDELKAHREGQGDLTIADLFEDQDRADQFSVRLDGAVFDYSKTLIDEGARELLLAMAKEADVTGRRDAMFAGEKINDTEGRAVLHTALRDPGPKPVTVDGENVLPGVHETLDRMEEFADGVRGGKVRSVTGGRFTDVVNIGIGGSDLGPAMATLALAPYHDGPRVHYVSNVDGAHIHDTLKGLDPQTTLVIVASKTFTTIETMTNAETARNWLRNALGNDSVGRHLAALSSAVDKTTAWGIDPSRVFGFEDWVGGRYSLWGPVGLGLMIAVGPKRFREFLAGGHAMDRHFREAEGAENLPLMLALVGIWHRQVCGYPTRAVLPYDQRLSRLPAYLQQLEMESNGKSVAMDGSALTVPSGPVVWGEPGTNGQHAFYQLIHQGTEVVPCEFMVAAKGHEEDLAHQHALLVANCLAQSEALMKGRTLDEARELMKAKRFEGDELERQSAHRVFPGNRPSTTLVYPMLTPDMLGRIIALYEHRVFVEGVILGINSFDQWGVELGKELALALAPVLAGDEDGADKDPSTQALVAFVQGHR</sequence>
<dbReference type="EC" id="5.3.1.9" evidence="4"/>
<dbReference type="InterPro" id="IPR035482">
    <property type="entry name" value="SIS_PGI_2"/>
</dbReference>
<dbReference type="PROSITE" id="PS00765">
    <property type="entry name" value="P_GLUCOSE_ISOMERASE_1"/>
    <property type="match status" value="1"/>
</dbReference>
<name>A0ABS6T1S5_9RHOB</name>
<dbReference type="Pfam" id="PF00342">
    <property type="entry name" value="PGI"/>
    <property type="match status" value="1"/>
</dbReference>
<dbReference type="InterPro" id="IPR018189">
    <property type="entry name" value="Phosphoglucose_isomerase_CS"/>
</dbReference>
<keyword evidence="4" id="KW-0963">Cytoplasm</keyword>